<dbReference type="Gene3D" id="3.30.70.920">
    <property type="match status" value="1"/>
</dbReference>
<dbReference type="GO" id="GO:0043200">
    <property type="term" value="P:response to amino acid"/>
    <property type="evidence" value="ECO:0007669"/>
    <property type="project" value="TreeGrafter"/>
</dbReference>
<evidence type="ECO:0000256" key="4">
    <source>
        <dbReference type="ARBA" id="ARBA00029440"/>
    </source>
</evidence>
<evidence type="ECO:0000256" key="2">
    <source>
        <dbReference type="ARBA" id="ARBA00023125"/>
    </source>
</evidence>
<dbReference type="InterPro" id="IPR036390">
    <property type="entry name" value="WH_DNA-bd_sf"/>
</dbReference>
<dbReference type="InterPro" id="IPR000485">
    <property type="entry name" value="AsnC-type_HTH_dom"/>
</dbReference>
<dbReference type="CDD" id="cd00090">
    <property type="entry name" value="HTH_ARSR"/>
    <property type="match status" value="1"/>
</dbReference>
<dbReference type="InterPro" id="IPR011991">
    <property type="entry name" value="ArsR-like_HTH"/>
</dbReference>
<dbReference type="InterPro" id="IPR019888">
    <property type="entry name" value="Tscrpt_reg_AsnC-like"/>
</dbReference>
<dbReference type="Pfam" id="PF13412">
    <property type="entry name" value="HTH_24"/>
    <property type="match status" value="1"/>
</dbReference>
<dbReference type="SUPFAM" id="SSF46785">
    <property type="entry name" value="Winged helix' DNA-binding domain"/>
    <property type="match status" value="1"/>
</dbReference>
<sequence length="157" mass="17637">MPRKASEKKCIDDTDLKILSLLVENANESVKGIARKLGMPVSTVFTRIKRMKERGVIKGYTIKVDPQALGFMVTAVIHFSVEGPYLEEIEETLKGHPSIVALYDTTGEFDIIAVARFRSISELDSFIKSLLKNPKIRKTTTNVVLRVVKEEYPGRLV</sequence>
<reference evidence="6" key="1">
    <citation type="journal article" date="2020" name="mSystems">
        <title>Genome- and Community-Level Interaction Insights into Carbon Utilization and Element Cycling Functions of Hydrothermarchaeota in Hydrothermal Sediment.</title>
        <authorList>
            <person name="Zhou Z."/>
            <person name="Liu Y."/>
            <person name="Xu W."/>
            <person name="Pan J."/>
            <person name="Luo Z.H."/>
            <person name="Li M."/>
        </authorList>
    </citation>
    <scope>NUCLEOTIDE SEQUENCE [LARGE SCALE GENOMIC DNA]</scope>
    <source>
        <strain evidence="6">SpSt-1116</strain>
    </source>
</reference>
<dbReference type="InterPro" id="IPR036388">
    <property type="entry name" value="WH-like_DNA-bd_sf"/>
</dbReference>
<dbReference type="Pfam" id="PF01037">
    <property type="entry name" value="AsnC_trans_reg"/>
    <property type="match status" value="1"/>
</dbReference>
<accession>A0A7J3ZJU4</accession>
<dbReference type="PANTHER" id="PTHR30154">
    <property type="entry name" value="LEUCINE-RESPONSIVE REGULATORY PROTEIN"/>
    <property type="match status" value="1"/>
</dbReference>
<evidence type="ECO:0000256" key="3">
    <source>
        <dbReference type="ARBA" id="ARBA00023163"/>
    </source>
</evidence>
<keyword evidence="2" id="KW-0238">DNA-binding</keyword>
<dbReference type="EMBL" id="DRZC01000034">
    <property type="protein sequence ID" value="HHQ80381.1"/>
    <property type="molecule type" value="Genomic_DNA"/>
</dbReference>
<dbReference type="AlphaFoldDB" id="A0A7J3ZJU4"/>
<dbReference type="PROSITE" id="PS50956">
    <property type="entry name" value="HTH_ASNC_2"/>
    <property type="match status" value="1"/>
</dbReference>
<dbReference type="GO" id="GO:0005829">
    <property type="term" value="C:cytosol"/>
    <property type="evidence" value="ECO:0007669"/>
    <property type="project" value="TreeGrafter"/>
</dbReference>
<protein>
    <submittedName>
        <fullName evidence="6">Lrp/AsnC family transcriptional regulator</fullName>
    </submittedName>
</protein>
<dbReference type="SUPFAM" id="SSF54909">
    <property type="entry name" value="Dimeric alpha+beta barrel"/>
    <property type="match status" value="1"/>
</dbReference>
<feature type="domain" description="HTH asnC-type" evidence="5">
    <location>
        <begin position="11"/>
        <end position="72"/>
    </location>
</feature>
<dbReference type="PRINTS" id="PR00033">
    <property type="entry name" value="HTHASNC"/>
</dbReference>
<keyword evidence="3" id="KW-0804">Transcription</keyword>
<dbReference type="InterPro" id="IPR019887">
    <property type="entry name" value="Tscrpt_reg_AsnC/Lrp_C"/>
</dbReference>
<dbReference type="InterPro" id="IPR011008">
    <property type="entry name" value="Dimeric_a/b-barrel"/>
</dbReference>
<dbReference type="PANTHER" id="PTHR30154:SF34">
    <property type="entry name" value="TRANSCRIPTIONAL REGULATOR AZLB"/>
    <property type="match status" value="1"/>
</dbReference>
<dbReference type="SMART" id="SM00344">
    <property type="entry name" value="HTH_ASNC"/>
    <property type="match status" value="1"/>
</dbReference>
<name>A0A7J3ZJU4_9CREN</name>
<proteinExistence type="predicted"/>
<dbReference type="GO" id="GO:0043565">
    <property type="term" value="F:sequence-specific DNA binding"/>
    <property type="evidence" value="ECO:0007669"/>
    <property type="project" value="InterPro"/>
</dbReference>
<comment type="caution">
    <text evidence="6">The sequence shown here is derived from an EMBL/GenBank/DDBJ whole genome shotgun (WGS) entry which is preliminary data.</text>
</comment>
<comment type="pathway">
    <text evidence="4">Amino-acid biosynthesis.</text>
</comment>
<evidence type="ECO:0000256" key="1">
    <source>
        <dbReference type="ARBA" id="ARBA00023015"/>
    </source>
</evidence>
<evidence type="ECO:0000259" key="5">
    <source>
        <dbReference type="PROSITE" id="PS50956"/>
    </source>
</evidence>
<keyword evidence="1" id="KW-0805">Transcription regulation</keyword>
<gene>
    <name evidence="6" type="ORF">ENM78_02820</name>
</gene>
<organism evidence="6">
    <name type="scientific">Fervidicoccus fontis</name>
    <dbReference type="NCBI Taxonomy" id="683846"/>
    <lineage>
        <taxon>Archaea</taxon>
        <taxon>Thermoproteota</taxon>
        <taxon>Thermoprotei</taxon>
        <taxon>Fervidicoccales</taxon>
        <taxon>Fervidicoccaceae</taxon>
        <taxon>Fervidicoccus</taxon>
    </lineage>
</organism>
<dbReference type="Gene3D" id="1.10.10.10">
    <property type="entry name" value="Winged helix-like DNA-binding domain superfamily/Winged helix DNA-binding domain"/>
    <property type="match status" value="1"/>
</dbReference>
<evidence type="ECO:0000313" key="6">
    <source>
        <dbReference type="EMBL" id="HHQ80381.1"/>
    </source>
</evidence>